<evidence type="ECO:0000256" key="2">
    <source>
        <dbReference type="ARBA" id="ARBA00022692"/>
    </source>
</evidence>
<comment type="subcellular location">
    <subcellularLocation>
        <location evidence="1">Membrane</location>
        <topology evidence="1">Multi-pass membrane protein</topology>
    </subcellularLocation>
</comment>
<keyword evidence="4 6" id="KW-0472">Membrane</keyword>
<evidence type="ECO:0000256" key="3">
    <source>
        <dbReference type="ARBA" id="ARBA00022989"/>
    </source>
</evidence>
<gene>
    <name evidence="8" type="ORF">FisN_11Hh174</name>
</gene>
<feature type="region of interest" description="Disordered" evidence="5">
    <location>
        <begin position="1"/>
        <end position="31"/>
    </location>
</feature>
<organism evidence="8 9">
    <name type="scientific">Fistulifera solaris</name>
    <name type="common">Oleaginous diatom</name>
    <dbReference type="NCBI Taxonomy" id="1519565"/>
    <lineage>
        <taxon>Eukaryota</taxon>
        <taxon>Sar</taxon>
        <taxon>Stramenopiles</taxon>
        <taxon>Ochrophyta</taxon>
        <taxon>Bacillariophyta</taxon>
        <taxon>Bacillariophyceae</taxon>
        <taxon>Bacillariophycidae</taxon>
        <taxon>Naviculales</taxon>
        <taxon>Naviculaceae</taxon>
        <taxon>Fistulifera</taxon>
    </lineage>
</organism>
<keyword evidence="3 6" id="KW-1133">Transmembrane helix</keyword>
<keyword evidence="2 6" id="KW-0812">Transmembrane</keyword>
<feature type="domain" description="GAF" evidence="7">
    <location>
        <begin position="222"/>
        <end position="391"/>
    </location>
</feature>
<dbReference type="SMART" id="SM00065">
    <property type="entry name" value="GAF"/>
    <property type="match status" value="1"/>
</dbReference>
<dbReference type="EMBL" id="BDSP01000080">
    <property type="protein sequence ID" value="GAX14369.1"/>
    <property type="molecule type" value="Genomic_DNA"/>
</dbReference>
<dbReference type="OrthoDB" id="430821at2759"/>
<accession>A0A1Z5JK55</accession>
<feature type="compositionally biased region" description="Basic residues" evidence="5">
    <location>
        <begin position="11"/>
        <end position="26"/>
    </location>
</feature>
<comment type="caution">
    <text evidence="8">The sequence shown here is derived from an EMBL/GenBank/DDBJ whole genome shotgun (WGS) entry which is preliminary data.</text>
</comment>
<evidence type="ECO:0000313" key="8">
    <source>
        <dbReference type="EMBL" id="GAX14369.1"/>
    </source>
</evidence>
<evidence type="ECO:0000256" key="1">
    <source>
        <dbReference type="ARBA" id="ARBA00004141"/>
    </source>
</evidence>
<dbReference type="PANTHER" id="PTHR21706:SF15">
    <property type="entry name" value="TRANSMEMBRANE PROTEIN 65"/>
    <property type="match status" value="1"/>
</dbReference>
<proteinExistence type="predicted"/>
<dbReference type="AlphaFoldDB" id="A0A1Z5JK55"/>
<keyword evidence="9" id="KW-1185">Reference proteome</keyword>
<feature type="transmembrane region" description="Helical" evidence="6">
    <location>
        <begin position="189"/>
        <end position="209"/>
    </location>
</feature>
<name>A0A1Z5JK55_FISSO</name>
<dbReference type="GO" id="GO:0005739">
    <property type="term" value="C:mitochondrion"/>
    <property type="evidence" value="ECO:0007669"/>
    <property type="project" value="TreeGrafter"/>
</dbReference>
<protein>
    <recommendedName>
        <fullName evidence="7">GAF domain-containing protein</fullName>
    </recommendedName>
</protein>
<reference evidence="8 9" key="1">
    <citation type="journal article" date="2015" name="Plant Cell">
        <title>Oil accumulation by the oleaginous diatom Fistulifera solaris as revealed by the genome and transcriptome.</title>
        <authorList>
            <person name="Tanaka T."/>
            <person name="Maeda Y."/>
            <person name="Veluchamy A."/>
            <person name="Tanaka M."/>
            <person name="Abida H."/>
            <person name="Marechal E."/>
            <person name="Bowler C."/>
            <person name="Muto M."/>
            <person name="Sunaga Y."/>
            <person name="Tanaka M."/>
            <person name="Yoshino T."/>
            <person name="Taniguchi T."/>
            <person name="Fukuda Y."/>
            <person name="Nemoto M."/>
            <person name="Matsumoto M."/>
            <person name="Wong P.S."/>
            <person name="Aburatani S."/>
            <person name="Fujibuchi W."/>
        </authorList>
    </citation>
    <scope>NUCLEOTIDE SEQUENCE [LARGE SCALE GENOMIC DNA]</scope>
    <source>
        <strain evidence="8 9">JPCC DA0580</strain>
    </source>
</reference>
<evidence type="ECO:0000256" key="5">
    <source>
        <dbReference type="SAM" id="MobiDB-lite"/>
    </source>
</evidence>
<dbReference type="Pfam" id="PF13185">
    <property type="entry name" value="GAF_2"/>
    <property type="match status" value="1"/>
</dbReference>
<evidence type="ECO:0000259" key="7">
    <source>
        <dbReference type="SMART" id="SM00065"/>
    </source>
</evidence>
<dbReference type="InterPro" id="IPR029016">
    <property type="entry name" value="GAF-like_dom_sf"/>
</dbReference>
<evidence type="ECO:0000256" key="6">
    <source>
        <dbReference type="SAM" id="Phobius"/>
    </source>
</evidence>
<dbReference type="InParanoid" id="A0A1Z5JK55"/>
<dbReference type="InterPro" id="IPR019537">
    <property type="entry name" value="TMEM65"/>
</dbReference>
<dbReference type="InterPro" id="IPR003018">
    <property type="entry name" value="GAF"/>
</dbReference>
<dbReference type="Gene3D" id="3.30.450.40">
    <property type="match status" value="1"/>
</dbReference>
<sequence length="432" mass="47241">MLRRGWVSSPHVRRKWTPPSMRRKQRSLTTSQQNALKVQQQLLGETSTNSSPLLHAWIESLTVPQQQALSSRLATLSPQPLTTTLGDAPEPTYEQLRLVALNNAIPFVGFGIMDNSILIIAGDAIDTSLGVVLGISTMCAAAIGNIVSDVAGIMLGTVVEDMAAQLNMPTANLTAAQRQLRSVRFANQLGCGVGLVIGCIIGMFPLLWMDPNKVKVKKQEAHLDAIFRDVVQEAGSLVGAQKMRLYIQVQDAQTSTTPTPHGKYLYAKISDQKTRIPLGRGIVSRAALTGEAWKIDHVREEPDWDSETAKDAETMICVPVLDGNGKTIAVLQAINKVGKGQAGDEQQQQPWMVEDRNRPRPFSQQDVQILKSLASHIGVSLQQLYDTAGEEENELRLKDTIQVLKQYGLEGLKGGENTLTPASRKIALFPEE</sequence>
<dbReference type="GO" id="GO:0016020">
    <property type="term" value="C:membrane"/>
    <property type="evidence" value="ECO:0007669"/>
    <property type="project" value="UniProtKB-SubCell"/>
</dbReference>
<evidence type="ECO:0000256" key="4">
    <source>
        <dbReference type="ARBA" id="ARBA00023136"/>
    </source>
</evidence>
<dbReference type="Pfam" id="PF10507">
    <property type="entry name" value="TMEM65"/>
    <property type="match status" value="1"/>
</dbReference>
<dbReference type="PANTHER" id="PTHR21706">
    <property type="entry name" value="TRANSMEMBRANE PROTEIN 65"/>
    <property type="match status" value="1"/>
</dbReference>
<dbReference type="SUPFAM" id="SSF55781">
    <property type="entry name" value="GAF domain-like"/>
    <property type="match status" value="1"/>
</dbReference>
<evidence type="ECO:0000313" key="9">
    <source>
        <dbReference type="Proteomes" id="UP000198406"/>
    </source>
</evidence>
<dbReference type="Proteomes" id="UP000198406">
    <property type="component" value="Unassembled WGS sequence"/>
</dbReference>